<organism evidence="6">
    <name type="scientific">Rhizochromulina marina</name>
    <dbReference type="NCBI Taxonomy" id="1034831"/>
    <lineage>
        <taxon>Eukaryota</taxon>
        <taxon>Sar</taxon>
        <taxon>Stramenopiles</taxon>
        <taxon>Ochrophyta</taxon>
        <taxon>Dictyochophyceae</taxon>
        <taxon>Rhizochromulinales</taxon>
        <taxon>Rhizochromulina</taxon>
    </lineage>
</organism>
<dbReference type="InterPro" id="IPR035899">
    <property type="entry name" value="DBL_dom_sf"/>
</dbReference>
<dbReference type="PROSITE" id="PS50010">
    <property type="entry name" value="DH_2"/>
    <property type="match status" value="1"/>
</dbReference>
<dbReference type="PROSITE" id="PS50003">
    <property type="entry name" value="PH_DOMAIN"/>
    <property type="match status" value="1"/>
</dbReference>
<dbReference type="Pfam" id="PF00621">
    <property type="entry name" value="RhoGEF"/>
    <property type="match status" value="1"/>
</dbReference>
<dbReference type="SMART" id="SM00233">
    <property type="entry name" value="PH"/>
    <property type="match status" value="1"/>
</dbReference>
<dbReference type="SMART" id="SM00325">
    <property type="entry name" value="RhoGEF"/>
    <property type="match status" value="1"/>
</dbReference>
<dbReference type="SUPFAM" id="SSF48065">
    <property type="entry name" value="DBL homology domain (DH-domain)"/>
    <property type="match status" value="1"/>
</dbReference>
<dbReference type="InterPro" id="IPR011993">
    <property type="entry name" value="PH-like_dom_sf"/>
</dbReference>
<dbReference type="SUPFAM" id="SSF51045">
    <property type="entry name" value="WW domain"/>
    <property type="match status" value="1"/>
</dbReference>
<dbReference type="InterPro" id="IPR001849">
    <property type="entry name" value="PH_domain"/>
</dbReference>
<dbReference type="Pfam" id="PF22697">
    <property type="entry name" value="SOS1_NGEF_PH"/>
    <property type="match status" value="1"/>
</dbReference>
<dbReference type="CDD" id="cd00201">
    <property type="entry name" value="WW"/>
    <property type="match status" value="1"/>
</dbReference>
<feature type="domain" description="PH" evidence="2">
    <location>
        <begin position="572"/>
        <end position="667"/>
    </location>
</feature>
<dbReference type="InterPro" id="IPR051092">
    <property type="entry name" value="FYVE_RhoGEF_PH"/>
</dbReference>
<feature type="compositionally biased region" description="Low complexity" evidence="1">
    <location>
        <begin position="321"/>
        <end position="342"/>
    </location>
</feature>
<dbReference type="PROSITE" id="PS50020">
    <property type="entry name" value="WW_DOMAIN_2"/>
    <property type="match status" value="1"/>
</dbReference>
<name>A0A6U0YCH2_9STRA</name>
<feature type="region of interest" description="Disordered" evidence="1">
    <location>
        <begin position="285"/>
        <end position="342"/>
    </location>
</feature>
<dbReference type="SUPFAM" id="SSF50729">
    <property type="entry name" value="PH domain-like"/>
    <property type="match status" value="1"/>
</dbReference>
<dbReference type="InterPro" id="IPR055251">
    <property type="entry name" value="SOS1_NGEF_PH"/>
</dbReference>
<gene>
    <name evidence="5" type="ORF">RMAR1173_LOCUS5054</name>
    <name evidence="6" type="ORF">RMAR1173_LOCUS5063</name>
</gene>
<dbReference type="InterPro" id="IPR001202">
    <property type="entry name" value="WW_dom"/>
</dbReference>
<evidence type="ECO:0000313" key="6">
    <source>
        <dbReference type="EMBL" id="CAD9672550.1"/>
    </source>
</evidence>
<evidence type="ECO:0000259" key="4">
    <source>
        <dbReference type="PROSITE" id="PS50020"/>
    </source>
</evidence>
<evidence type="ECO:0000259" key="2">
    <source>
        <dbReference type="PROSITE" id="PS50003"/>
    </source>
</evidence>
<evidence type="ECO:0000256" key="1">
    <source>
        <dbReference type="SAM" id="MobiDB-lite"/>
    </source>
</evidence>
<dbReference type="GO" id="GO:0005737">
    <property type="term" value="C:cytoplasm"/>
    <property type="evidence" value="ECO:0007669"/>
    <property type="project" value="TreeGrafter"/>
</dbReference>
<dbReference type="EMBL" id="HBHJ01007881">
    <property type="protein sequence ID" value="CAD9672550.1"/>
    <property type="molecule type" value="Transcribed_RNA"/>
</dbReference>
<feature type="domain" description="DH" evidence="3">
    <location>
        <begin position="358"/>
        <end position="543"/>
    </location>
</feature>
<dbReference type="SMART" id="SM00456">
    <property type="entry name" value="WW"/>
    <property type="match status" value="1"/>
</dbReference>
<protein>
    <submittedName>
        <fullName evidence="6">Uncharacterized protein</fullName>
    </submittedName>
</protein>
<evidence type="ECO:0000259" key="3">
    <source>
        <dbReference type="PROSITE" id="PS50010"/>
    </source>
</evidence>
<proteinExistence type="predicted"/>
<dbReference type="GO" id="GO:0005085">
    <property type="term" value="F:guanyl-nucleotide exchange factor activity"/>
    <property type="evidence" value="ECO:0007669"/>
    <property type="project" value="InterPro"/>
</dbReference>
<dbReference type="PANTHER" id="PTHR12673">
    <property type="entry name" value="FACIOGENITAL DYSPLASIA PROTEIN"/>
    <property type="match status" value="1"/>
</dbReference>
<sequence length="721" mass="79955">MKLRWRKKKREDEALMAMALQESQTIARQAEEEAASREVEERTQMLQVLFESSDMYAQEMHTLALDQKDNKEFRLAYDSFKLAVSFYLKALAIAEELGADHGLGTQRVENNADVCMRAADECFLKSQVPSKKKKKKKQFGGTRADSMSSPTTTRTKKKPQTAAATLAPAALSGEALQGNEEDQDWFTDLEAKATSGMDKITAAVAAAEEEEEDEGVALPGGWIQYQTEDGAPYYFHPETNVTQWLRPVLPEDERASQAALEPVGDLGEPSLRSMPLGLAALSRSISQSAESDGEEEADAIESAAEAVPSSFPPSPHHAGRSSLSSGGSSEAVSPSSPLSHHSSLSRLHHLSSDFSAETRGRVLCEIIESERVYCRTLANICKISNFFDSSRLSAEDKAQVFGSVDRLKQLNDRLLADLEKAVDEDTSEDLDGICIGRVLNSYIPFLKMYSEYSDGYNDALAKITELSGDGSTDFSKHVRTAMQENGISGEIQSLLIQPIQRIPRYKMLLERMIKMSATGHPDLPDLQKALTTVKDVADHVNRSLQSQEEQLKLLQLQNCFFPPVVLVRPGRRLIMQEELEKISAKDQTPQRYEVFLFNDCIIYGTKLFGGYYRFHRLITVTDVDPMPTTNHSTNRFKVIGAEKTVLLGARSHESKKKWLKALQDSMSDARSRAESFASAGFLPASASRPSETPSESSRLSFGFSWMRRSSLNPRPSTGTTI</sequence>
<dbReference type="Gene3D" id="2.20.70.10">
    <property type="match status" value="1"/>
</dbReference>
<dbReference type="AlphaFoldDB" id="A0A6U0YCH2"/>
<dbReference type="Gene3D" id="1.20.900.10">
    <property type="entry name" value="Dbl homology (DH) domain"/>
    <property type="match status" value="1"/>
</dbReference>
<feature type="domain" description="WW" evidence="4">
    <location>
        <begin position="216"/>
        <end position="249"/>
    </location>
</feature>
<accession>A0A6U0YCH2</accession>
<dbReference type="InterPro" id="IPR036020">
    <property type="entry name" value="WW_dom_sf"/>
</dbReference>
<dbReference type="PROSITE" id="PS01159">
    <property type="entry name" value="WW_DOMAIN_1"/>
    <property type="match status" value="1"/>
</dbReference>
<dbReference type="Gene3D" id="2.30.29.30">
    <property type="entry name" value="Pleckstrin-homology domain (PH domain)/Phosphotyrosine-binding domain (PTB)"/>
    <property type="match status" value="1"/>
</dbReference>
<reference evidence="6" key="1">
    <citation type="submission" date="2021-01" db="EMBL/GenBank/DDBJ databases">
        <authorList>
            <person name="Corre E."/>
            <person name="Pelletier E."/>
            <person name="Niang G."/>
            <person name="Scheremetjew M."/>
            <person name="Finn R."/>
            <person name="Kale V."/>
            <person name="Holt S."/>
            <person name="Cochrane G."/>
            <person name="Meng A."/>
            <person name="Brown T."/>
            <person name="Cohen L."/>
        </authorList>
    </citation>
    <scope>NUCLEOTIDE SEQUENCE</scope>
    <source>
        <strain evidence="6">CCMP1243</strain>
    </source>
</reference>
<dbReference type="CDD" id="cd00160">
    <property type="entry name" value="RhoGEF"/>
    <property type="match status" value="1"/>
</dbReference>
<dbReference type="EMBL" id="HBHJ01007870">
    <property type="protein sequence ID" value="CAD9672525.1"/>
    <property type="molecule type" value="Transcribed_RNA"/>
</dbReference>
<evidence type="ECO:0000313" key="5">
    <source>
        <dbReference type="EMBL" id="CAD9672525.1"/>
    </source>
</evidence>
<feature type="region of interest" description="Disordered" evidence="1">
    <location>
        <begin position="133"/>
        <end position="163"/>
    </location>
</feature>
<dbReference type="Pfam" id="PF00397">
    <property type="entry name" value="WW"/>
    <property type="match status" value="1"/>
</dbReference>
<dbReference type="InterPro" id="IPR000219">
    <property type="entry name" value="DH_dom"/>
</dbReference>
<dbReference type="PANTHER" id="PTHR12673:SF159">
    <property type="entry name" value="LD03170P"/>
    <property type="match status" value="1"/>
</dbReference>